<evidence type="ECO:0000313" key="2">
    <source>
        <dbReference type="Proteomes" id="UP000549971"/>
    </source>
</evidence>
<sequence length="107" mass="11492">MALLGADLAPGVAQLTAPDGHLFTLYAGTPDDLADYRDVTLVPATPGLEAPNLALPVSTAYVECRWEDLFATTVAHLADHVPGQLWALDSNDVAWDARAIDPWRILL</sequence>
<dbReference type="Proteomes" id="UP000549971">
    <property type="component" value="Unassembled WGS sequence"/>
</dbReference>
<reference evidence="1 2" key="1">
    <citation type="submission" date="2020-08" db="EMBL/GenBank/DDBJ databases">
        <title>Sequencing the genomes of 1000 actinobacteria strains.</title>
        <authorList>
            <person name="Klenk H.-P."/>
        </authorList>
    </citation>
    <scope>NUCLEOTIDE SEQUENCE [LARGE SCALE GENOMIC DNA]</scope>
    <source>
        <strain evidence="1 2">DSM 28967</strain>
    </source>
</reference>
<protein>
    <submittedName>
        <fullName evidence="1">Uncharacterized protein</fullName>
    </submittedName>
</protein>
<evidence type="ECO:0000313" key="1">
    <source>
        <dbReference type="EMBL" id="MBB5841252.1"/>
    </source>
</evidence>
<proteinExistence type="predicted"/>
<dbReference type="EMBL" id="JACHMY010000001">
    <property type="protein sequence ID" value="MBB5841252.1"/>
    <property type="molecule type" value="Genomic_DNA"/>
</dbReference>
<organism evidence="1 2">
    <name type="scientific">Kribbella italica</name>
    <dbReference type="NCBI Taxonomy" id="1540520"/>
    <lineage>
        <taxon>Bacteria</taxon>
        <taxon>Bacillati</taxon>
        <taxon>Actinomycetota</taxon>
        <taxon>Actinomycetes</taxon>
        <taxon>Propionibacteriales</taxon>
        <taxon>Kribbellaceae</taxon>
        <taxon>Kribbella</taxon>
    </lineage>
</organism>
<gene>
    <name evidence="1" type="ORF">HDA39_007986</name>
</gene>
<keyword evidence="2" id="KW-1185">Reference proteome</keyword>
<accession>A0A7W9JFL1</accession>
<dbReference type="RefSeq" id="WP_184804316.1">
    <property type="nucleotide sequence ID" value="NZ_JACHMY010000001.1"/>
</dbReference>
<dbReference type="AlphaFoldDB" id="A0A7W9JFL1"/>
<name>A0A7W9JFL1_9ACTN</name>
<comment type="caution">
    <text evidence="1">The sequence shown here is derived from an EMBL/GenBank/DDBJ whole genome shotgun (WGS) entry which is preliminary data.</text>
</comment>